<comment type="similarity">
    <text evidence="1 7">Belongs to the UPF0758 family.</text>
</comment>
<dbReference type="PROSITE" id="PS01302">
    <property type="entry name" value="UPF0758"/>
    <property type="match status" value="1"/>
</dbReference>
<keyword evidence="5" id="KW-0862">Zinc</keyword>
<evidence type="ECO:0000256" key="2">
    <source>
        <dbReference type="ARBA" id="ARBA00022670"/>
    </source>
</evidence>
<dbReference type="InterPro" id="IPR037518">
    <property type="entry name" value="MPN"/>
</dbReference>
<evidence type="ECO:0000256" key="3">
    <source>
        <dbReference type="ARBA" id="ARBA00022723"/>
    </source>
</evidence>
<name>A0ABW3PQI1_9BACL</name>
<evidence type="ECO:0000256" key="7">
    <source>
        <dbReference type="RuleBase" id="RU003797"/>
    </source>
</evidence>
<comment type="caution">
    <text evidence="9">The sequence shown here is derived from an EMBL/GenBank/DDBJ whole genome shotgun (WGS) entry which is preliminary data.</text>
</comment>
<evidence type="ECO:0000313" key="10">
    <source>
        <dbReference type="Proteomes" id="UP001597169"/>
    </source>
</evidence>
<dbReference type="NCBIfam" id="NF000642">
    <property type="entry name" value="PRK00024.1"/>
    <property type="match status" value="1"/>
</dbReference>
<protein>
    <submittedName>
        <fullName evidence="9">DNA repair protein RadC</fullName>
    </submittedName>
</protein>
<proteinExistence type="inferred from homology"/>
<dbReference type="Pfam" id="PF14520">
    <property type="entry name" value="HHH_5"/>
    <property type="match status" value="1"/>
</dbReference>
<evidence type="ECO:0000256" key="5">
    <source>
        <dbReference type="ARBA" id="ARBA00022833"/>
    </source>
</evidence>
<organism evidence="9 10">
    <name type="scientific">Paenibacillus provencensis</name>
    <dbReference type="NCBI Taxonomy" id="441151"/>
    <lineage>
        <taxon>Bacteria</taxon>
        <taxon>Bacillati</taxon>
        <taxon>Bacillota</taxon>
        <taxon>Bacilli</taxon>
        <taxon>Bacillales</taxon>
        <taxon>Paenibacillaceae</taxon>
        <taxon>Paenibacillus</taxon>
    </lineage>
</organism>
<dbReference type="InterPro" id="IPR020891">
    <property type="entry name" value="UPF0758_CS"/>
</dbReference>
<dbReference type="InterPro" id="IPR010994">
    <property type="entry name" value="RuvA_2-like"/>
</dbReference>
<dbReference type="Gene3D" id="3.40.140.10">
    <property type="entry name" value="Cytidine Deaminase, domain 2"/>
    <property type="match status" value="1"/>
</dbReference>
<dbReference type="InterPro" id="IPR025657">
    <property type="entry name" value="RadC_JAB"/>
</dbReference>
<dbReference type="PANTHER" id="PTHR30471">
    <property type="entry name" value="DNA REPAIR PROTEIN RADC"/>
    <property type="match status" value="1"/>
</dbReference>
<dbReference type="Gene3D" id="1.10.150.20">
    <property type="entry name" value="5' to 3' exonuclease, C-terminal subdomain"/>
    <property type="match status" value="1"/>
</dbReference>
<dbReference type="SUPFAM" id="SSF47781">
    <property type="entry name" value="RuvA domain 2-like"/>
    <property type="match status" value="1"/>
</dbReference>
<dbReference type="RefSeq" id="WP_379292312.1">
    <property type="nucleotide sequence ID" value="NZ_JBHTKX010000001.1"/>
</dbReference>
<keyword evidence="4" id="KW-0378">Hydrolase</keyword>
<keyword evidence="10" id="KW-1185">Reference proteome</keyword>
<evidence type="ECO:0000256" key="4">
    <source>
        <dbReference type="ARBA" id="ARBA00022801"/>
    </source>
</evidence>
<dbReference type="SUPFAM" id="SSF102712">
    <property type="entry name" value="JAB1/MPN domain"/>
    <property type="match status" value="1"/>
</dbReference>
<dbReference type="InterPro" id="IPR001405">
    <property type="entry name" value="UPF0758"/>
</dbReference>
<dbReference type="Pfam" id="PF04002">
    <property type="entry name" value="RadC"/>
    <property type="match status" value="1"/>
</dbReference>
<keyword evidence="3" id="KW-0479">Metal-binding</keyword>
<keyword evidence="6" id="KW-0482">Metalloprotease</keyword>
<evidence type="ECO:0000259" key="8">
    <source>
        <dbReference type="PROSITE" id="PS50249"/>
    </source>
</evidence>
<dbReference type="PANTHER" id="PTHR30471:SF3">
    <property type="entry name" value="UPF0758 PROTEIN YEES-RELATED"/>
    <property type="match status" value="1"/>
</dbReference>
<gene>
    <name evidence="9" type="primary">radC</name>
    <name evidence="9" type="ORF">ACFQ3J_05485</name>
</gene>
<keyword evidence="2" id="KW-0645">Protease</keyword>
<dbReference type="NCBIfam" id="TIGR00608">
    <property type="entry name" value="radc"/>
    <property type="match status" value="1"/>
</dbReference>
<evidence type="ECO:0000256" key="6">
    <source>
        <dbReference type="ARBA" id="ARBA00023049"/>
    </source>
</evidence>
<dbReference type="CDD" id="cd08071">
    <property type="entry name" value="MPN_DUF2466"/>
    <property type="match status" value="1"/>
</dbReference>
<dbReference type="PROSITE" id="PS50249">
    <property type="entry name" value="MPN"/>
    <property type="match status" value="1"/>
</dbReference>
<sequence length="234" mass="26119">MRCHHHNSNSSITQQEEPPLLLPMEVNHMNVYEMPAIKTLFTEALAEKPDSYVVEQIFTRFPSLTDLMNVTEQELTAIKGIGKVKARQIIAALQLARRLNAPVYSHTHVIRSPKDAADLLIPEMRYLQQEHFVVLFLNTKNHVIGRPETISKGSLNAAIVHPREVFRAAIKRSAASIVVSHNHPSGDCTPSHEDIQLTTRLVEAGDVTGIEVLDHIIVGGDKFISLKERGLMTS</sequence>
<dbReference type="EMBL" id="JBHTKX010000001">
    <property type="protein sequence ID" value="MFD1127630.1"/>
    <property type="molecule type" value="Genomic_DNA"/>
</dbReference>
<evidence type="ECO:0000256" key="1">
    <source>
        <dbReference type="ARBA" id="ARBA00010243"/>
    </source>
</evidence>
<feature type="domain" description="MPN" evidence="8">
    <location>
        <begin position="109"/>
        <end position="232"/>
    </location>
</feature>
<dbReference type="Proteomes" id="UP001597169">
    <property type="component" value="Unassembled WGS sequence"/>
</dbReference>
<accession>A0ABW3PQI1</accession>
<evidence type="ECO:0000313" key="9">
    <source>
        <dbReference type="EMBL" id="MFD1127630.1"/>
    </source>
</evidence>
<reference evidence="10" key="1">
    <citation type="journal article" date="2019" name="Int. J. Syst. Evol. Microbiol.">
        <title>The Global Catalogue of Microorganisms (GCM) 10K type strain sequencing project: providing services to taxonomists for standard genome sequencing and annotation.</title>
        <authorList>
            <consortium name="The Broad Institute Genomics Platform"/>
            <consortium name="The Broad Institute Genome Sequencing Center for Infectious Disease"/>
            <person name="Wu L."/>
            <person name="Ma J."/>
        </authorList>
    </citation>
    <scope>NUCLEOTIDE SEQUENCE [LARGE SCALE GENOMIC DNA]</scope>
    <source>
        <strain evidence="10">CCUG 53519</strain>
    </source>
</reference>